<accession>A0ABW1H3Y4</accession>
<keyword evidence="5 7" id="KW-1133">Transmembrane helix</keyword>
<dbReference type="CDD" id="cd17321">
    <property type="entry name" value="MFS_MMR_MDR_like"/>
    <property type="match status" value="1"/>
</dbReference>
<feature type="transmembrane region" description="Helical" evidence="7">
    <location>
        <begin position="140"/>
        <end position="161"/>
    </location>
</feature>
<evidence type="ECO:0000313" key="10">
    <source>
        <dbReference type="Proteomes" id="UP001596226"/>
    </source>
</evidence>
<evidence type="ECO:0000256" key="5">
    <source>
        <dbReference type="ARBA" id="ARBA00022989"/>
    </source>
</evidence>
<feature type="transmembrane region" description="Helical" evidence="7">
    <location>
        <begin position="449"/>
        <end position="467"/>
    </location>
</feature>
<evidence type="ECO:0000313" key="9">
    <source>
        <dbReference type="EMBL" id="MFC5923325.1"/>
    </source>
</evidence>
<evidence type="ECO:0000259" key="8">
    <source>
        <dbReference type="PROSITE" id="PS50850"/>
    </source>
</evidence>
<dbReference type="InterPro" id="IPR004638">
    <property type="entry name" value="EmrB-like"/>
</dbReference>
<feature type="transmembrane region" description="Helical" evidence="7">
    <location>
        <begin position="232"/>
        <end position="250"/>
    </location>
</feature>
<feature type="transmembrane region" description="Helical" evidence="7">
    <location>
        <begin position="271"/>
        <end position="294"/>
    </location>
</feature>
<dbReference type="PANTHER" id="PTHR42718">
    <property type="entry name" value="MAJOR FACILITATOR SUPERFAMILY MULTIDRUG TRANSPORTER MFSC"/>
    <property type="match status" value="1"/>
</dbReference>
<feature type="transmembrane region" description="Helical" evidence="7">
    <location>
        <begin position="306"/>
        <end position="328"/>
    </location>
</feature>
<evidence type="ECO:0000256" key="2">
    <source>
        <dbReference type="ARBA" id="ARBA00022448"/>
    </source>
</evidence>
<dbReference type="NCBIfam" id="TIGR00711">
    <property type="entry name" value="efflux_EmrB"/>
    <property type="match status" value="1"/>
</dbReference>
<evidence type="ECO:0000256" key="7">
    <source>
        <dbReference type="SAM" id="Phobius"/>
    </source>
</evidence>
<dbReference type="PROSITE" id="PS50850">
    <property type="entry name" value="MFS"/>
    <property type="match status" value="1"/>
</dbReference>
<feature type="transmembrane region" description="Helical" evidence="7">
    <location>
        <begin position="335"/>
        <end position="354"/>
    </location>
</feature>
<dbReference type="Gene3D" id="1.20.1250.20">
    <property type="entry name" value="MFS general substrate transporter like domains"/>
    <property type="match status" value="1"/>
</dbReference>
<comment type="caution">
    <text evidence="9">The sequence shown here is derived from an EMBL/GenBank/DDBJ whole genome shotgun (WGS) entry which is preliminary data.</text>
</comment>
<dbReference type="InterPro" id="IPR020846">
    <property type="entry name" value="MFS_dom"/>
</dbReference>
<feature type="transmembrane region" description="Helical" evidence="7">
    <location>
        <begin position="408"/>
        <end position="429"/>
    </location>
</feature>
<feature type="transmembrane region" description="Helical" evidence="7">
    <location>
        <begin position="105"/>
        <end position="128"/>
    </location>
</feature>
<keyword evidence="6 7" id="KW-0472">Membrane</keyword>
<keyword evidence="4 7" id="KW-0812">Transmembrane</keyword>
<feature type="transmembrane region" description="Helical" evidence="7">
    <location>
        <begin position="51"/>
        <end position="68"/>
    </location>
</feature>
<name>A0ABW1H3Y4_9ACTN</name>
<dbReference type="Gene3D" id="1.20.1720.10">
    <property type="entry name" value="Multidrug resistance protein D"/>
    <property type="match status" value="1"/>
</dbReference>
<dbReference type="RefSeq" id="WP_377507823.1">
    <property type="nucleotide sequence ID" value="NZ_JBHSQS010000004.1"/>
</dbReference>
<evidence type="ECO:0000256" key="1">
    <source>
        <dbReference type="ARBA" id="ARBA00004651"/>
    </source>
</evidence>
<reference evidence="10" key="1">
    <citation type="journal article" date="2019" name="Int. J. Syst. Evol. Microbiol.">
        <title>The Global Catalogue of Microorganisms (GCM) 10K type strain sequencing project: providing services to taxonomists for standard genome sequencing and annotation.</title>
        <authorList>
            <consortium name="The Broad Institute Genomics Platform"/>
            <consortium name="The Broad Institute Genome Sequencing Center for Infectious Disease"/>
            <person name="Wu L."/>
            <person name="Ma J."/>
        </authorList>
    </citation>
    <scope>NUCLEOTIDE SEQUENCE [LARGE SCALE GENOMIC DNA]</scope>
    <source>
        <strain evidence="10">CGMCC 4.7144</strain>
    </source>
</reference>
<keyword evidence="3" id="KW-1003">Cell membrane</keyword>
<dbReference type="PRINTS" id="PR01036">
    <property type="entry name" value="TCRTETB"/>
</dbReference>
<comment type="subcellular location">
    <subcellularLocation>
        <location evidence="1">Cell membrane</location>
        <topology evidence="1">Multi-pass membrane protein</topology>
    </subcellularLocation>
</comment>
<dbReference type="Proteomes" id="UP001596226">
    <property type="component" value="Unassembled WGS sequence"/>
</dbReference>
<feature type="transmembrane region" description="Helical" evidence="7">
    <location>
        <begin position="360"/>
        <end position="388"/>
    </location>
</feature>
<dbReference type="SUPFAM" id="SSF103473">
    <property type="entry name" value="MFS general substrate transporter"/>
    <property type="match status" value="1"/>
</dbReference>
<keyword evidence="10" id="KW-1185">Reference proteome</keyword>
<dbReference type="InterPro" id="IPR011701">
    <property type="entry name" value="MFS"/>
</dbReference>
<sequence>MSSATTRTHNRQLALAFISTAQLVVIFNAAVLNVALPSAQADLHISDGNRQWVITSYTLVFGGLLLLGGRLGDLLGRKRVFIIGLVGFVVASALGGLAPTTGILLAARALQGVFGALLAPAVLSLISLSFPDGKERAKAFGVYAAIVTSGSAIGLLAGGLLTEYLNWRWALLVSIPLGIIPIIGAVLFVRDESEPDRTKRLDIPGAILATLGLGSLVYGFTLAQSHGWSNRTTLGSFVLAVVLLTAFIMLQARVRDPLLPLRILKERNRAGAYLSAALGLLALFGVSLFLTFYLQTVKDYSPARTGVAFLPLAIAQVIGSSQVGARLLTRLRPGTIMAGGYLGAAVSVLLLLLLDVDTSFSPVLLIAEIGIGLFLGTALMPATSLAAYRVGAEDAGVASAMINISTQVGGSIGTALLNTLATSATVAYLATHQDAQRNAALVHGYHTAYLWAAGSLLLAVVVTLALVNAPRPNMNVSSPPPEGKAVL</sequence>
<evidence type="ECO:0000256" key="3">
    <source>
        <dbReference type="ARBA" id="ARBA00022475"/>
    </source>
</evidence>
<dbReference type="Pfam" id="PF07690">
    <property type="entry name" value="MFS_1"/>
    <property type="match status" value="1"/>
</dbReference>
<dbReference type="InterPro" id="IPR036259">
    <property type="entry name" value="MFS_trans_sf"/>
</dbReference>
<keyword evidence="2" id="KW-0813">Transport</keyword>
<proteinExistence type="predicted"/>
<evidence type="ECO:0000256" key="4">
    <source>
        <dbReference type="ARBA" id="ARBA00022692"/>
    </source>
</evidence>
<organism evidence="9 10">
    <name type="scientific">Micromonospora vulcania</name>
    <dbReference type="NCBI Taxonomy" id="1441873"/>
    <lineage>
        <taxon>Bacteria</taxon>
        <taxon>Bacillati</taxon>
        <taxon>Actinomycetota</taxon>
        <taxon>Actinomycetes</taxon>
        <taxon>Micromonosporales</taxon>
        <taxon>Micromonosporaceae</taxon>
        <taxon>Micromonospora</taxon>
    </lineage>
</organism>
<feature type="domain" description="Major facilitator superfamily (MFS) profile" evidence="8">
    <location>
        <begin position="14"/>
        <end position="471"/>
    </location>
</feature>
<feature type="transmembrane region" description="Helical" evidence="7">
    <location>
        <begin position="201"/>
        <end position="220"/>
    </location>
</feature>
<feature type="transmembrane region" description="Helical" evidence="7">
    <location>
        <begin position="80"/>
        <end position="99"/>
    </location>
</feature>
<dbReference type="EMBL" id="JBHSQS010000004">
    <property type="protein sequence ID" value="MFC5923325.1"/>
    <property type="molecule type" value="Genomic_DNA"/>
</dbReference>
<protein>
    <submittedName>
        <fullName evidence="9">MFS transporter</fullName>
    </submittedName>
</protein>
<gene>
    <name evidence="9" type="ORF">ACFQGL_08215</name>
</gene>
<feature type="transmembrane region" description="Helical" evidence="7">
    <location>
        <begin position="12"/>
        <end position="31"/>
    </location>
</feature>
<evidence type="ECO:0000256" key="6">
    <source>
        <dbReference type="ARBA" id="ARBA00023136"/>
    </source>
</evidence>
<feature type="transmembrane region" description="Helical" evidence="7">
    <location>
        <begin position="167"/>
        <end position="189"/>
    </location>
</feature>
<dbReference type="PANTHER" id="PTHR42718:SF46">
    <property type="entry name" value="BLR6921 PROTEIN"/>
    <property type="match status" value="1"/>
</dbReference>